<proteinExistence type="inferred from homology"/>
<accession>G9XQ00</accession>
<dbReference type="InterPro" id="IPR005064">
    <property type="entry name" value="BUG"/>
</dbReference>
<dbReference type="Pfam" id="PF03401">
    <property type="entry name" value="TctC"/>
    <property type="match status" value="1"/>
</dbReference>
<evidence type="ECO:0000256" key="1">
    <source>
        <dbReference type="ARBA" id="ARBA00006987"/>
    </source>
</evidence>
<protein>
    <recommendedName>
        <fullName evidence="5">Tripartite tricarboxylate transporter substrate binding protein</fullName>
    </recommendedName>
</protein>
<dbReference type="InterPro" id="IPR042100">
    <property type="entry name" value="Bug_dom1"/>
</dbReference>
<dbReference type="EMBL" id="AFZX01000079">
    <property type="protein sequence ID" value="EHL06257.1"/>
    <property type="molecule type" value="Genomic_DNA"/>
</dbReference>
<evidence type="ECO:0000256" key="2">
    <source>
        <dbReference type="SAM" id="SignalP"/>
    </source>
</evidence>
<comment type="similarity">
    <text evidence="1">Belongs to the UPF0065 (bug) family.</text>
</comment>
<name>G9XQ00_DESHA</name>
<reference evidence="3 4" key="1">
    <citation type="submission" date="2011-08" db="EMBL/GenBank/DDBJ databases">
        <authorList>
            <person name="Weinstock G."/>
            <person name="Sodergren E."/>
            <person name="Clifton S."/>
            <person name="Fulton L."/>
            <person name="Fulton B."/>
            <person name="Courtney L."/>
            <person name="Fronick C."/>
            <person name="Harrison M."/>
            <person name="Strong C."/>
            <person name="Farmer C."/>
            <person name="Delahaunty K."/>
            <person name="Markovic C."/>
            <person name="Hall O."/>
            <person name="Minx P."/>
            <person name="Tomlinson C."/>
            <person name="Mitreva M."/>
            <person name="Hou S."/>
            <person name="Chen J."/>
            <person name="Wollam A."/>
            <person name="Pepin K.H."/>
            <person name="Johnson M."/>
            <person name="Bhonagiri V."/>
            <person name="Zhang X."/>
            <person name="Suruliraj S."/>
            <person name="Warren W."/>
            <person name="Chinwalla A."/>
            <person name="Mardis E.R."/>
            <person name="Wilson R.K."/>
        </authorList>
    </citation>
    <scope>NUCLEOTIDE SEQUENCE [LARGE SCALE GENOMIC DNA]</scope>
    <source>
        <strain evidence="3 4">DP7</strain>
    </source>
</reference>
<evidence type="ECO:0000313" key="4">
    <source>
        <dbReference type="Proteomes" id="UP000004416"/>
    </source>
</evidence>
<dbReference type="HOGENOM" id="CLU_045683_1_1_9"/>
<dbReference type="Gene3D" id="3.40.190.10">
    <property type="entry name" value="Periplasmic binding protein-like II"/>
    <property type="match status" value="1"/>
</dbReference>
<evidence type="ECO:0008006" key="5">
    <source>
        <dbReference type="Google" id="ProtNLM"/>
    </source>
</evidence>
<keyword evidence="2" id="KW-0732">Signal</keyword>
<evidence type="ECO:0000313" key="3">
    <source>
        <dbReference type="EMBL" id="EHL06257.1"/>
    </source>
</evidence>
<dbReference type="PATRIC" id="fig|537010.4.peg.2849"/>
<comment type="caution">
    <text evidence="3">The sequence shown here is derived from an EMBL/GenBank/DDBJ whole genome shotgun (WGS) entry which is preliminary data.</text>
</comment>
<sequence>MGDLSMKKMNKKMTWLIGILILTLALAGCSSSAQGPSETAKEDPPYPTRQIELVVPAGPGGLTDLTARAVADYVSKKWNQPILVVNKPGAGNVTGLQYGLMQGKPDGYTVVADNIAASVLMVAGMKNPPIKLEDRIFVSKFVENPMCFSVAADSQFKDMKELVEWTKKSPEKLTHTSLSATSMNALTAAELCKAIGVDYKQTQPILVTSGSEGITMIAGGHAILGDQSVQETYPLAAGGKLKVLAIAAKERSPLFPDVPTCQELGIDIDVTWYGGISAPKGTPDYIVKKWDETIAEMVKDQDFINKMNELHANISYLNTADYNASIKEQVERYTQLFDSIGVRQ</sequence>
<feature type="signal peptide" evidence="2">
    <location>
        <begin position="1"/>
        <end position="35"/>
    </location>
</feature>
<dbReference type="Proteomes" id="UP000004416">
    <property type="component" value="Unassembled WGS sequence"/>
</dbReference>
<dbReference type="PIRSF" id="PIRSF017082">
    <property type="entry name" value="YflP"/>
    <property type="match status" value="1"/>
</dbReference>
<feature type="chain" id="PRO_5038782942" description="Tripartite tricarboxylate transporter substrate binding protein" evidence="2">
    <location>
        <begin position="36"/>
        <end position="344"/>
    </location>
</feature>
<dbReference type="CDD" id="cd07012">
    <property type="entry name" value="PBP2_Bug_TTT"/>
    <property type="match status" value="1"/>
</dbReference>
<dbReference type="Gene3D" id="3.40.190.150">
    <property type="entry name" value="Bordetella uptake gene, domain 1"/>
    <property type="match status" value="1"/>
</dbReference>
<dbReference type="PANTHER" id="PTHR42928">
    <property type="entry name" value="TRICARBOXYLATE-BINDING PROTEIN"/>
    <property type="match status" value="1"/>
</dbReference>
<dbReference type="AlphaFoldDB" id="G9XQ00"/>
<dbReference type="PANTHER" id="PTHR42928:SF5">
    <property type="entry name" value="BLR1237 PROTEIN"/>
    <property type="match status" value="1"/>
</dbReference>
<gene>
    <name evidence="3" type="ORF">HMPREF0322_03046</name>
</gene>
<dbReference type="PROSITE" id="PS51257">
    <property type="entry name" value="PROKAR_LIPOPROTEIN"/>
    <property type="match status" value="1"/>
</dbReference>
<organism evidence="3 4">
    <name type="scientific">Desulfitobacterium hafniense DP7</name>
    <dbReference type="NCBI Taxonomy" id="537010"/>
    <lineage>
        <taxon>Bacteria</taxon>
        <taxon>Bacillati</taxon>
        <taxon>Bacillota</taxon>
        <taxon>Clostridia</taxon>
        <taxon>Eubacteriales</taxon>
        <taxon>Desulfitobacteriaceae</taxon>
        <taxon>Desulfitobacterium</taxon>
    </lineage>
</organism>